<name>A0A0C2YKK4_PARME</name>
<comment type="caution">
    <text evidence="1">The sequence shown here is derived from an EMBL/GenBank/DDBJ whole genome shotgun (WGS) entry which is preliminary data.</text>
</comment>
<organism evidence="1 2">
    <name type="scientific">Paramagnetospirillum magnetotacticum MS-1</name>
    <dbReference type="NCBI Taxonomy" id="272627"/>
    <lineage>
        <taxon>Bacteria</taxon>
        <taxon>Pseudomonadati</taxon>
        <taxon>Pseudomonadota</taxon>
        <taxon>Alphaproteobacteria</taxon>
        <taxon>Rhodospirillales</taxon>
        <taxon>Magnetospirillaceae</taxon>
        <taxon>Paramagnetospirillum</taxon>
    </lineage>
</organism>
<dbReference type="RefSeq" id="WP_009869360.1">
    <property type="nucleotide sequence ID" value="NZ_JXSL01000019.1"/>
</dbReference>
<dbReference type="OrthoDB" id="1070261at2"/>
<proteinExistence type="predicted"/>
<reference evidence="1 2" key="1">
    <citation type="submission" date="2015-01" db="EMBL/GenBank/DDBJ databases">
        <title>Genome Sequence of Magnetospirillum magnetotacticum Strain MS-1.</title>
        <authorList>
            <person name="Marinov G.K."/>
            <person name="Smalley M.D."/>
            <person name="DeSalvo G."/>
        </authorList>
    </citation>
    <scope>NUCLEOTIDE SEQUENCE [LARGE SCALE GENOMIC DNA]</scope>
    <source>
        <strain evidence="1 2">MS-1</strain>
    </source>
</reference>
<dbReference type="Proteomes" id="UP000031971">
    <property type="component" value="Unassembled WGS sequence"/>
</dbReference>
<dbReference type="InterPro" id="IPR036457">
    <property type="entry name" value="PPM-type-like_dom_sf"/>
</dbReference>
<accession>A0A0C2YKK4</accession>
<evidence type="ECO:0000313" key="2">
    <source>
        <dbReference type="Proteomes" id="UP000031971"/>
    </source>
</evidence>
<dbReference type="SUPFAM" id="SSF81606">
    <property type="entry name" value="PP2C-like"/>
    <property type="match status" value="1"/>
</dbReference>
<gene>
    <name evidence="1" type="ORF">CCC_01480</name>
</gene>
<sequence>MAIKADPPLIRRATPMLTWTAQGRSIVKPRNDSYADGDRLRWRQNEDRLRLARIPNGLLAAVSDGAGGAGLFCGPWAETLVSRLPKTPIAGVNALNQWMDGFCLGFRSEYAALSKATPARHSKFIREGSFATLAAGWLVHRLGRVRLRWMGYGDSQMMVFDRTGRQPVLAACYPASLSALDRAPLLLNWKDLPHDSGFHAGEMVLPDRATVVLASDGIGQYLLLRTLAGQPRPAAAAGLVGEFQRLSGTGESKLGKAARAHRATPGPGLSAELTALRDCLKSDQAFAEQVRALCGKGLLANDDCTLIMIDVDLARSR</sequence>
<evidence type="ECO:0008006" key="3">
    <source>
        <dbReference type="Google" id="ProtNLM"/>
    </source>
</evidence>
<evidence type="ECO:0000313" key="1">
    <source>
        <dbReference type="EMBL" id="KIM00325.1"/>
    </source>
</evidence>
<dbReference type="STRING" id="272627.CCC_01480"/>
<keyword evidence="2" id="KW-1185">Reference proteome</keyword>
<protein>
    <recommendedName>
        <fullName evidence="3">PPM-type phosphatase domain-containing protein</fullName>
    </recommendedName>
</protein>
<dbReference type="EMBL" id="JXSL01000019">
    <property type="protein sequence ID" value="KIM00325.1"/>
    <property type="molecule type" value="Genomic_DNA"/>
</dbReference>
<dbReference type="AlphaFoldDB" id="A0A0C2YKK4"/>